<keyword evidence="3" id="KW-1185">Reference proteome</keyword>
<dbReference type="Proteomes" id="UP000484381">
    <property type="component" value="Unassembled WGS sequence"/>
</dbReference>
<sequence>FFRPEDAWLANPQSAHLRGTVDASAFLGERTRLTIRDAAPDALIVDVPGRVELARGTHVGITIAQDALIALS</sequence>
<dbReference type="GO" id="GO:0043190">
    <property type="term" value="C:ATP-binding cassette (ABC) transporter complex"/>
    <property type="evidence" value="ECO:0007669"/>
    <property type="project" value="InterPro"/>
</dbReference>
<dbReference type="SUPFAM" id="SSF50331">
    <property type="entry name" value="MOP-like"/>
    <property type="match status" value="1"/>
</dbReference>
<dbReference type="GO" id="GO:0022857">
    <property type="term" value="F:transmembrane transporter activity"/>
    <property type="evidence" value="ECO:0007669"/>
    <property type="project" value="InterPro"/>
</dbReference>
<name>A0A7X1TLV7_9BURK</name>
<dbReference type="InterPro" id="IPR008995">
    <property type="entry name" value="Mo/tungstate-bd_C_term_dom"/>
</dbReference>
<dbReference type="InterPro" id="IPR013611">
    <property type="entry name" value="Transp-assoc_OB_typ2"/>
</dbReference>
<comment type="caution">
    <text evidence="2">The sequence shown here is derived from an EMBL/GenBank/DDBJ whole genome shotgun (WGS) entry which is preliminary data.</text>
</comment>
<protein>
    <submittedName>
        <fullName evidence="2">TOBE domain-containing protein</fullName>
    </submittedName>
</protein>
<reference evidence="2 3" key="1">
    <citation type="submission" date="2019-10" db="EMBL/GenBank/DDBJ databases">
        <title>Paraburkholderia sp. isolated from nodules of Mimosa pudica from Brazilian Atlantic Forest soils.</title>
        <authorList>
            <person name="Paulitsch F."/>
            <person name="Hungria M."/>
            <person name="Dall'Agnol R."/>
        </authorList>
    </citation>
    <scope>NUCLEOTIDE SEQUENCE [LARGE SCALE GENOMIC DNA]</scope>
    <source>
        <strain evidence="2 3">CNPSo 3157</strain>
    </source>
</reference>
<evidence type="ECO:0000313" key="3">
    <source>
        <dbReference type="Proteomes" id="UP000484381"/>
    </source>
</evidence>
<dbReference type="GO" id="GO:0005524">
    <property type="term" value="F:ATP binding"/>
    <property type="evidence" value="ECO:0007669"/>
    <property type="project" value="InterPro"/>
</dbReference>
<feature type="domain" description="Transport-associated OB type 2" evidence="1">
    <location>
        <begin position="3"/>
        <end position="71"/>
    </location>
</feature>
<dbReference type="RefSeq" id="WP_152768470.1">
    <property type="nucleotide sequence ID" value="NZ_WHNP01000257.1"/>
</dbReference>
<evidence type="ECO:0000313" key="2">
    <source>
        <dbReference type="EMBL" id="MPW24177.1"/>
    </source>
</evidence>
<gene>
    <name evidence="2" type="ORF">GCT13_48070</name>
</gene>
<dbReference type="EMBL" id="WHNP01000257">
    <property type="protein sequence ID" value="MPW24177.1"/>
    <property type="molecule type" value="Genomic_DNA"/>
</dbReference>
<accession>A0A7X1TLV7</accession>
<evidence type="ECO:0000259" key="1">
    <source>
        <dbReference type="Pfam" id="PF08402"/>
    </source>
</evidence>
<feature type="non-terminal residue" evidence="2">
    <location>
        <position position="1"/>
    </location>
</feature>
<dbReference type="Pfam" id="PF08402">
    <property type="entry name" value="TOBE_2"/>
    <property type="match status" value="1"/>
</dbReference>
<dbReference type="AlphaFoldDB" id="A0A7X1TLV7"/>
<proteinExistence type="predicted"/>
<organism evidence="2 3">
    <name type="scientific">Paraburkholderia franconis</name>
    <dbReference type="NCBI Taxonomy" id="2654983"/>
    <lineage>
        <taxon>Bacteria</taxon>
        <taxon>Pseudomonadati</taxon>
        <taxon>Pseudomonadota</taxon>
        <taxon>Betaproteobacteria</taxon>
        <taxon>Burkholderiales</taxon>
        <taxon>Burkholderiaceae</taxon>
        <taxon>Paraburkholderia</taxon>
    </lineage>
</organism>